<dbReference type="KEGG" id="cia:BEN51_03220"/>
<evidence type="ECO:0000313" key="3">
    <source>
        <dbReference type="Proteomes" id="UP000264883"/>
    </source>
</evidence>
<keyword evidence="1" id="KW-0812">Transmembrane</keyword>
<accession>A0A343JAG4</accession>
<sequence>MKYKSGKVISIIVIVFLLVAIGILIRNILNKENKEITVAEDFIEELYDKDIISSYKNKKDTSQDISLNKLASENSQIKYSVIVGNFGVDIDENYEVLGFSNKNIRVLGSEDIISEEDAKKLANGYVSEITKDNFIFKEVRNTEEKSPYYTVVFYECKDSYPIFNQEIIALIDKVSGKLEGYSNYSIANKEIINKIDIKEEKAKEIAVNHFRKLNIDVHKINNIFLSYIENDNNELVLSYVFNVTGNKNDIVNSNTQDNGEKLEKSFTVFVRADTGEIINLNLET</sequence>
<evidence type="ECO:0000256" key="1">
    <source>
        <dbReference type="SAM" id="Phobius"/>
    </source>
</evidence>
<reference evidence="2 3" key="1">
    <citation type="submission" date="2016-08" db="EMBL/GenBank/DDBJ databases">
        <title>Complete Genome Sequence Of The Indigo Reducing Clostridium isatidis DSM15098.</title>
        <authorList>
            <person name="Little G.T."/>
            <person name="Minton N.P."/>
        </authorList>
    </citation>
    <scope>NUCLEOTIDE SEQUENCE [LARGE SCALE GENOMIC DNA]</scope>
    <source>
        <strain evidence="2 3">DSM 15098</strain>
    </source>
</reference>
<proteinExistence type="predicted"/>
<keyword evidence="3" id="KW-1185">Reference proteome</keyword>
<dbReference type="AlphaFoldDB" id="A0A343JAG4"/>
<dbReference type="RefSeq" id="WP_119864659.1">
    <property type="nucleotide sequence ID" value="NZ_CP016786.1"/>
</dbReference>
<name>A0A343JAG4_9CLOT</name>
<keyword evidence="1" id="KW-1133">Transmembrane helix</keyword>
<keyword evidence="1" id="KW-0472">Membrane</keyword>
<evidence type="ECO:0000313" key="2">
    <source>
        <dbReference type="EMBL" id="ASW42522.1"/>
    </source>
</evidence>
<organism evidence="2 3">
    <name type="scientific">Clostridium isatidis</name>
    <dbReference type="NCBI Taxonomy" id="182773"/>
    <lineage>
        <taxon>Bacteria</taxon>
        <taxon>Bacillati</taxon>
        <taxon>Bacillota</taxon>
        <taxon>Clostridia</taxon>
        <taxon>Eubacteriales</taxon>
        <taxon>Clostridiaceae</taxon>
        <taxon>Clostridium</taxon>
    </lineage>
</organism>
<dbReference type="OrthoDB" id="1907436at2"/>
<feature type="transmembrane region" description="Helical" evidence="1">
    <location>
        <begin position="6"/>
        <end position="25"/>
    </location>
</feature>
<dbReference type="Proteomes" id="UP000264883">
    <property type="component" value="Chromosome"/>
</dbReference>
<gene>
    <name evidence="2" type="ORF">BEN51_03220</name>
</gene>
<protein>
    <submittedName>
        <fullName evidence="2">Uncharacterized protein</fullName>
    </submittedName>
</protein>
<dbReference type="EMBL" id="CP016786">
    <property type="protein sequence ID" value="ASW42522.1"/>
    <property type="molecule type" value="Genomic_DNA"/>
</dbReference>